<dbReference type="GO" id="GO:0003700">
    <property type="term" value="F:DNA-binding transcription factor activity"/>
    <property type="evidence" value="ECO:0007669"/>
    <property type="project" value="TreeGrafter"/>
</dbReference>
<dbReference type="GO" id="GO:0003677">
    <property type="term" value="F:DNA binding"/>
    <property type="evidence" value="ECO:0007669"/>
    <property type="project" value="UniProtKB-KW"/>
</dbReference>
<evidence type="ECO:0000259" key="6">
    <source>
        <dbReference type="Pfam" id="PF03466"/>
    </source>
</evidence>
<evidence type="ECO:0000256" key="3">
    <source>
        <dbReference type="ARBA" id="ARBA00023125"/>
    </source>
</evidence>
<dbReference type="Gene3D" id="3.40.190.10">
    <property type="entry name" value="Periplasmic binding protein-like II"/>
    <property type="match status" value="2"/>
</dbReference>
<feature type="domain" description="LysR substrate-binding" evidence="6">
    <location>
        <begin position="29"/>
        <end position="196"/>
    </location>
</feature>
<proteinExistence type="inferred from homology"/>
<dbReference type="RefSeq" id="WP_197006422.1">
    <property type="nucleotide sequence ID" value="NZ_BONS01000006.1"/>
</dbReference>
<feature type="region of interest" description="Disordered" evidence="5">
    <location>
        <begin position="195"/>
        <end position="232"/>
    </location>
</feature>
<dbReference type="Pfam" id="PF03466">
    <property type="entry name" value="LysR_substrate"/>
    <property type="match status" value="1"/>
</dbReference>
<sequence>MPAAEDRRPPTFRLLIVPGVTVDKWSRVWSERRPEVALRIMPAEHAQLGALLSGEADAGLVRLPVDPDMFHAIPLYTEATVVVVPRDHPLAASDEVTLADLVDLKLSQPLDDVLPWTGPPTATLTAPRPATTVDAVELVAATVGVLLVPQSLARLHNRRDVTYRVVTDAPQSSVALVWRRDEQNDLIEEMIGIVRGRTANSTRGRTQPPPPAGEPARRSGVRRGQSPGRRKR</sequence>
<organism evidence="7 8">
    <name type="scientific">Longispora fulva</name>
    <dbReference type="NCBI Taxonomy" id="619741"/>
    <lineage>
        <taxon>Bacteria</taxon>
        <taxon>Bacillati</taxon>
        <taxon>Actinomycetota</taxon>
        <taxon>Actinomycetes</taxon>
        <taxon>Micromonosporales</taxon>
        <taxon>Micromonosporaceae</taxon>
        <taxon>Longispora</taxon>
    </lineage>
</organism>
<dbReference type="AlphaFoldDB" id="A0A8J7KN27"/>
<dbReference type="EMBL" id="JADOUF010000001">
    <property type="protein sequence ID" value="MBG6139806.1"/>
    <property type="molecule type" value="Genomic_DNA"/>
</dbReference>
<evidence type="ECO:0000256" key="5">
    <source>
        <dbReference type="SAM" id="MobiDB-lite"/>
    </source>
</evidence>
<keyword evidence="8" id="KW-1185">Reference proteome</keyword>
<evidence type="ECO:0000256" key="1">
    <source>
        <dbReference type="ARBA" id="ARBA00009437"/>
    </source>
</evidence>
<comment type="similarity">
    <text evidence="1">Belongs to the LysR transcriptional regulatory family.</text>
</comment>
<dbReference type="InterPro" id="IPR005119">
    <property type="entry name" value="LysR_subst-bd"/>
</dbReference>
<reference evidence="7" key="1">
    <citation type="submission" date="2020-11" db="EMBL/GenBank/DDBJ databases">
        <title>Sequencing the genomes of 1000 actinobacteria strains.</title>
        <authorList>
            <person name="Klenk H.-P."/>
        </authorList>
    </citation>
    <scope>NUCLEOTIDE SEQUENCE</scope>
    <source>
        <strain evidence="7">DSM 45356</strain>
    </source>
</reference>
<keyword evidence="4" id="KW-0804">Transcription</keyword>
<dbReference type="Gene3D" id="3.40.190.290">
    <property type="match status" value="1"/>
</dbReference>
<accession>A0A8J7KN27</accession>
<gene>
    <name evidence="7" type="ORF">IW245_006000</name>
</gene>
<evidence type="ECO:0000256" key="4">
    <source>
        <dbReference type="ARBA" id="ARBA00023163"/>
    </source>
</evidence>
<keyword evidence="3 7" id="KW-0238">DNA-binding</keyword>
<dbReference type="GO" id="GO:0032993">
    <property type="term" value="C:protein-DNA complex"/>
    <property type="evidence" value="ECO:0007669"/>
    <property type="project" value="TreeGrafter"/>
</dbReference>
<evidence type="ECO:0000256" key="2">
    <source>
        <dbReference type="ARBA" id="ARBA00023015"/>
    </source>
</evidence>
<dbReference type="PANTHER" id="PTHR30346">
    <property type="entry name" value="TRANSCRIPTIONAL DUAL REGULATOR HCAR-RELATED"/>
    <property type="match status" value="1"/>
</dbReference>
<dbReference type="SUPFAM" id="SSF53850">
    <property type="entry name" value="Periplasmic binding protein-like II"/>
    <property type="match status" value="1"/>
</dbReference>
<protein>
    <submittedName>
        <fullName evidence="7">DNA-binding transcriptional LysR family regulator</fullName>
    </submittedName>
</protein>
<evidence type="ECO:0000313" key="8">
    <source>
        <dbReference type="Proteomes" id="UP000622552"/>
    </source>
</evidence>
<name>A0A8J7KN27_9ACTN</name>
<evidence type="ECO:0000313" key="7">
    <source>
        <dbReference type="EMBL" id="MBG6139806.1"/>
    </source>
</evidence>
<dbReference type="Proteomes" id="UP000622552">
    <property type="component" value="Unassembled WGS sequence"/>
</dbReference>
<dbReference type="PANTHER" id="PTHR30346:SF0">
    <property type="entry name" value="HCA OPERON TRANSCRIPTIONAL ACTIVATOR HCAR"/>
    <property type="match status" value="1"/>
</dbReference>
<keyword evidence="2" id="KW-0805">Transcription regulation</keyword>
<comment type="caution">
    <text evidence="7">The sequence shown here is derived from an EMBL/GenBank/DDBJ whole genome shotgun (WGS) entry which is preliminary data.</text>
</comment>
<dbReference type="CDD" id="cd08414">
    <property type="entry name" value="PBP2_LTTR_aromatics_like"/>
    <property type="match status" value="1"/>
</dbReference>